<dbReference type="Pfam" id="PF17104">
    <property type="entry name" value="YBL010C_LAA2"/>
    <property type="match status" value="1"/>
</dbReference>
<dbReference type="HOGENOM" id="CLU_022564_1_0_1"/>
<protein>
    <submittedName>
        <fullName evidence="2">Uncharacterized protein</fullName>
    </submittedName>
</protein>
<feature type="compositionally biased region" description="Acidic residues" evidence="1">
    <location>
        <begin position="365"/>
        <end position="407"/>
    </location>
</feature>
<keyword evidence="3" id="KW-1185">Reference proteome</keyword>
<evidence type="ECO:0000256" key="1">
    <source>
        <dbReference type="SAM" id="MobiDB-lite"/>
    </source>
</evidence>
<evidence type="ECO:0000313" key="3">
    <source>
        <dbReference type="Proteomes" id="UP000019376"/>
    </source>
</evidence>
<feature type="region of interest" description="Disordered" evidence="1">
    <location>
        <begin position="1"/>
        <end position="84"/>
    </location>
</feature>
<gene>
    <name evidence="2" type="ORF">PDE_05288</name>
</gene>
<dbReference type="PhylomeDB" id="S8B6Q6"/>
<feature type="region of interest" description="Disordered" evidence="1">
    <location>
        <begin position="540"/>
        <end position="592"/>
    </location>
</feature>
<feature type="compositionally biased region" description="Polar residues" evidence="1">
    <location>
        <begin position="1"/>
        <end position="16"/>
    </location>
</feature>
<feature type="compositionally biased region" description="Polar residues" evidence="1">
    <location>
        <begin position="330"/>
        <end position="343"/>
    </location>
</feature>
<dbReference type="OrthoDB" id="5378975at2759"/>
<dbReference type="AlphaFoldDB" id="S8B6Q6"/>
<name>S8B6Q6_PENO1</name>
<reference evidence="2 3" key="1">
    <citation type="journal article" date="2013" name="PLoS ONE">
        <title>Genomic and secretomic analyses reveal unique features of the lignocellulolytic enzyme system of Penicillium decumbens.</title>
        <authorList>
            <person name="Liu G."/>
            <person name="Zhang L."/>
            <person name="Wei X."/>
            <person name="Zou G."/>
            <person name="Qin Y."/>
            <person name="Ma L."/>
            <person name="Li J."/>
            <person name="Zheng H."/>
            <person name="Wang S."/>
            <person name="Wang C."/>
            <person name="Xun L."/>
            <person name="Zhao G.-P."/>
            <person name="Zhou Z."/>
            <person name="Qu Y."/>
        </authorList>
    </citation>
    <scope>NUCLEOTIDE SEQUENCE [LARGE SCALE GENOMIC DNA]</scope>
    <source>
        <strain evidence="3">114-2 / CGMCC 5302</strain>
    </source>
</reference>
<feature type="compositionally biased region" description="Basic and acidic residues" evidence="1">
    <location>
        <begin position="289"/>
        <end position="305"/>
    </location>
</feature>
<dbReference type="PANTHER" id="PTHR38698">
    <property type="entry name" value="EXPRESSED PROTEIN"/>
    <property type="match status" value="1"/>
</dbReference>
<feature type="compositionally biased region" description="Polar residues" evidence="1">
    <location>
        <begin position="163"/>
        <end position="182"/>
    </location>
</feature>
<sequence length="662" mass="71684">MSAASSDSPTYLQPPSETVEKEDSGAGNNAPDSDEDHFSDASEGHSNLQTRSPQSGRASPIPVTRVERIDDSAHHGEIPGTIAYEKRIQDAVPDEIEVLSSDISEGQSNRQAELPQSGRASPIPITRVERVDDSAQYGEMPGTDAFQKRTQDAVPDEIEVVPSNASEGQSNLQTELPQSGRTSPIPLTRVERVDNSALHGEIPGTDAYEKRIQDAVPDEIEVVPDNTRSRNPSPAGSQDRPLTPGGSEIPRTVVEKIDPDAPSHGEVPGTEAYDKRRADAVPDIVARVSPDEKTRDLTEATKEESDTLNAGHQPIPETRVSRVDTIPAEDQSQTQTKAHQRSPSDALPDTVETITDDAPSTAMGAEDDFIDPGVDDEFGDDFDEFVDDQGGMDDNDDFGGFDDFDDDFQEPEVPGHLTDAGNAFPQQPPASISVPPLIDFNDFTSTSDLLAALSDPLDDLLPAVKDLSSLPPVESIPDSSAIFSTERSLSLWSQLVAPPPLQPQNWVKSRIRRLFLVSLGVPVDLDEILPASKQKKLILPSMDIDNSGNNNASQSQPRKEGDETSTTGQAPARPKGTRRGATPPPQLDLSSVRRLCATTDAALDGLTDGELTQHVSELEQVTLRASSVLEFWLKRRDGLISEKEAFEGVIENLVSHVRRVRK</sequence>
<feature type="compositionally biased region" description="Polar residues" evidence="1">
    <location>
        <begin position="44"/>
        <end position="57"/>
    </location>
</feature>
<feature type="compositionally biased region" description="Basic and acidic residues" evidence="1">
    <location>
        <begin position="253"/>
        <end position="263"/>
    </location>
</feature>
<dbReference type="PANTHER" id="PTHR38698:SF1">
    <property type="entry name" value="FUNGAL PROTEIN"/>
    <property type="match status" value="1"/>
</dbReference>
<dbReference type="eggNOG" id="ENOG502RZVD">
    <property type="taxonomic scope" value="Eukaryota"/>
</dbReference>
<dbReference type="InterPro" id="IPR031355">
    <property type="entry name" value="YBL010C/LAA2-like"/>
</dbReference>
<organism evidence="2 3">
    <name type="scientific">Penicillium oxalicum (strain 114-2 / CGMCC 5302)</name>
    <name type="common">Penicillium decumbens</name>
    <dbReference type="NCBI Taxonomy" id="933388"/>
    <lineage>
        <taxon>Eukaryota</taxon>
        <taxon>Fungi</taxon>
        <taxon>Dikarya</taxon>
        <taxon>Ascomycota</taxon>
        <taxon>Pezizomycotina</taxon>
        <taxon>Eurotiomycetes</taxon>
        <taxon>Eurotiomycetidae</taxon>
        <taxon>Eurotiales</taxon>
        <taxon>Aspergillaceae</taxon>
        <taxon>Penicillium</taxon>
    </lineage>
</organism>
<dbReference type="Proteomes" id="UP000019376">
    <property type="component" value="Unassembled WGS sequence"/>
</dbReference>
<evidence type="ECO:0000313" key="2">
    <source>
        <dbReference type="EMBL" id="EPS30337.1"/>
    </source>
</evidence>
<accession>S8B6Q6</accession>
<feature type="compositionally biased region" description="Polar residues" evidence="1">
    <location>
        <begin position="101"/>
        <end position="111"/>
    </location>
</feature>
<dbReference type="EMBL" id="KB644412">
    <property type="protein sequence ID" value="EPS30337.1"/>
    <property type="molecule type" value="Genomic_DNA"/>
</dbReference>
<feature type="region of interest" description="Disordered" evidence="1">
    <location>
        <begin position="97"/>
        <end position="407"/>
    </location>
</feature>
<proteinExistence type="predicted"/>
<dbReference type="STRING" id="933388.S8B6Q6"/>
<feature type="compositionally biased region" description="Basic and acidic residues" evidence="1">
    <location>
        <begin position="65"/>
        <end position="77"/>
    </location>
</feature>
<feature type="compositionally biased region" description="Polar residues" evidence="1">
    <location>
        <begin position="544"/>
        <end position="556"/>
    </location>
</feature>